<dbReference type="GeneID" id="10327204"/>
<proteinExistence type="predicted"/>
<sequence>MVTTKWLHKLMYEELDCFERALQHFGTRVEIITAMEMSRKLSSEDAYNMIKEELKEVKKCRKKFNKQENCND</sequence>
<dbReference type="InterPro" id="IPR055643">
    <property type="entry name" value="DUF7219"/>
</dbReference>
<evidence type="ECO:0000313" key="1">
    <source>
        <dbReference type="EMBL" id="ADO97660.1"/>
    </source>
</evidence>
<dbReference type="OrthoDB" id="24794at10239"/>
<evidence type="ECO:0000313" key="2">
    <source>
        <dbReference type="Proteomes" id="UP000006525"/>
    </source>
</evidence>
<organism evidence="1 2">
    <name type="scientific">Synechococcus phage S-ShM2</name>
    <dbReference type="NCBI Taxonomy" id="445683"/>
    <lineage>
        <taxon>Viruses</taxon>
        <taxon>Duplodnaviria</taxon>
        <taxon>Heunggongvirae</taxon>
        <taxon>Uroviricota</taxon>
        <taxon>Caudoviricetes</taxon>
        <taxon>Pantevenvirales</taxon>
        <taxon>Kyanoviridae</taxon>
        <taxon>Ahtivirus</taxon>
        <taxon>Ahtivirus sagseatwo</taxon>
    </lineage>
</organism>
<accession>E3SJV0</accession>
<keyword evidence="2" id="KW-1185">Reference proteome</keyword>
<dbReference type="Pfam" id="PF23856">
    <property type="entry name" value="DUF7219"/>
    <property type="match status" value="1"/>
</dbReference>
<dbReference type="KEGG" id="vg:10327204"/>
<dbReference type="Proteomes" id="UP000006525">
    <property type="component" value="Segment"/>
</dbReference>
<reference evidence="1 2" key="1">
    <citation type="journal article" date="2010" name="Environ. Microbiol.">
        <title>Genomic analysis of oceanic cyanobacterial myoviruses compared with T4-like myoviruses from diverse hosts and environments.</title>
        <authorList>
            <person name="Sullivan M.B."/>
            <person name="Huang K.H."/>
            <person name="Ignacio-Espinoza J.C."/>
            <person name="Berlin A.M."/>
            <person name="Kelly L."/>
            <person name="Weigele P.R."/>
            <person name="DeFrancesco A.S."/>
            <person name="Kern S.E."/>
            <person name="Thompson L.R."/>
            <person name="Young S."/>
            <person name="Yandava C."/>
            <person name="Fu R."/>
            <person name="Krastins B."/>
            <person name="Chase M."/>
            <person name="Sarracino D."/>
            <person name="Osburne M.S."/>
            <person name="Henn M.R."/>
            <person name="Chisholm S.W."/>
        </authorList>
    </citation>
    <scope>NUCLEOTIDE SEQUENCE [LARGE SCALE GENOMIC DNA]</scope>
    <source>
        <strain evidence="1">8102-4</strain>
    </source>
</reference>
<gene>
    <name evidence="1" type="ORF">SShM2_049</name>
</gene>
<protein>
    <submittedName>
        <fullName evidence="1">Uncharacterized protein</fullName>
    </submittedName>
</protein>
<dbReference type="EMBL" id="GU071096">
    <property type="protein sequence ID" value="ADO97660.1"/>
    <property type="molecule type" value="Genomic_DNA"/>
</dbReference>
<dbReference type="RefSeq" id="YP_004322715.1">
    <property type="nucleotide sequence ID" value="NC_015281.1"/>
</dbReference>
<name>E3SJV0_9CAUD</name>